<dbReference type="STRING" id="94208.A0A2S4KRD3"/>
<organism evidence="1 2">
    <name type="scientific">Tolypocladium paradoxum</name>
    <dbReference type="NCBI Taxonomy" id="94208"/>
    <lineage>
        <taxon>Eukaryota</taxon>
        <taxon>Fungi</taxon>
        <taxon>Dikarya</taxon>
        <taxon>Ascomycota</taxon>
        <taxon>Pezizomycotina</taxon>
        <taxon>Sordariomycetes</taxon>
        <taxon>Hypocreomycetidae</taxon>
        <taxon>Hypocreales</taxon>
        <taxon>Ophiocordycipitaceae</taxon>
        <taxon>Tolypocladium</taxon>
    </lineage>
</organism>
<reference evidence="1 2" key="1">
    <citation type="submission" date="2018-01" db="EMBL/GenBank/DDBJ databases">
        <title>Harnessing the power of phylogenomics to disentangle the directionality and signatures of interkingdom host jumping in the parasitic fungal genus Tolypocladium.</title>
        <authorList>
            <person name="Quandt C.A."/>
            <person name="Patterson W."/>
            <person name="Spatafora J.W."/>
        </authorList>
    </citation>
    <scope>NUCLEOTIDE SEQUENCE [LARGE SCALE GENOMIC DNA]</scope>
    <source>
        <strain evidence="1 2">NRBC 100945</strain>
    </source>
</reference>
<evidence type="ECO:0000313" key="2">
    <source>
        <dbReference type="Proteomes" id="UP000237481"/>
    </source>
</evidence>
<dbReference type="EMBL" id="PKSG01000806">
    <property type="protein sequence ID" value="POR32749.1"/>
    <property type="molecule type" value="Genomic_DNA"/>
</dbReference>
<sequence>MEYIEGQTLKQAWPVLTPDQRSDILAQLGGYIAQIRALGGIHLGRLDGQGIVVPSIIMRSGGPFSTLIELYDWLV</sequence>
<name>A0A2S4KRD3_9HYPO</name>
<dbReference type="AlphaFoldDB" id="A0A2S4KRD3"/>
<dbReference type="Proteomes" id="UP000237481">
    <property type="component" value="Unassembled WGS sequence"/>
</dbReference>
<accession>A0A2S4KRD3</accession>
<gene>
    <name evidence="1" type="ORF">TPAR_07070</name>
</gene>
<dbReference type="OrthoDB" id="2906425at2759"/>
<keyword evidence="2" id="KW-1185">Reference proteome</keyword>
<protein>
    <submittedName>
        <fullName evidence="1">Uncharacterized protein</fullName>
    </submittedName>
</protein>
<evidence type="ECO:0000313" key="1">
    <source>
        <dbReference type="EMBL" id="POR32749.1"/>
    </source>
</evidence>
<comment type="caution">
    <text evidence="1">The sequence shown here is derived from an EMBL/GenBank/DDBJ whole genome shotgun (WGS) entry which is preliminary data.</text>
</comment>
<proteinExistence type="predicted"/>